<proteinExistence type="inferred from homology"/>
<keyword evidence="3" id="KW-0732">Signal</keyword>
<dbReference type="InterPro" id="IPR050258">
    <property type="entry name" value="Leguminous_Lectin"/>
</dbReference>
<accession>A0A803NE19</accession>
<feature type="domain" description="Legume lectin" evidence="4">
    <location>
        <begin position="54"/>
        <end position="132"/>
    </location>
</feature>
<evidence type="ECO:0000256" key="1">
    <source>
        <dbReference type="ARBA" id="ARBA00007606"/>
    </source>
</evidence>
<protein>
    <recommendedName>
        <fullName evidence="4">Legume lectin domain-containing protein</fullName>
    </recommendedName>
</protein>
<comment type="similarity">
    <text evidence="1">Belongs to the leguminous lectin family.</text>
</comment>
<evidence type="ECO:0000256" key="2">
    <source>
        <dbReference type="ARBA" id="ARBA00022734"/>
    </source>
</evidence>
<dbReference type="PANTHER" id="PTHR32401:SF47">
    <property type="entry name" value="LEGUME LECTIN DOMAIN-CONTAINING PROTEIN"/>
    <property type="match status" value="1"/>
</dbReference>
<dbReference type="InterPro" id="IPR001220">
    <property type="entry name" value="Legume_lectin_dom"/>
</dbReference>
<dbReference type="Gene3D" id="2.60.120.200">
    <property type="match status" value="1"/>
</dbReference>
<dbReference type="Pfam" id="PF00139">
    <property type="entry name" value="Lectin_legB"/>
    <property type="match status" value="1"/>
</dbReference>
<dbReference type="GO" id="GO:0030246">
    <property type="term" value="F:carbohydrate binding"/>
    <property type="evidence" value="ECO:0007669"/>
    <property type="project" value="UniProtKB-KW"/>
</dbReference>
<evidence type="ECO:0000313" key="5">
    <source>
        <dbReference type="EnsemblPlants" id="AUR62044366-RA:cds"/>
    </source>
</evidence>
<dbReference type="SUPFAM" id="SSF49899">
    <property type="entry name" value="Concanavalin A-like lectins/glucanases"/>
    <property type="match status" value="1"/>
</dbReference>
<dbReference type="AlphaFoldDB" id="A0A803NE19"/>
<keyword evidence="2" id="KW-0430">Lectin</keyword>
<keyword evidence="6" id="KW-1185">Reference proteome</keyword>
<reference evidence="5" key="2">
    <citation type="submission" date="2021-03" db="UniProtKB">
        <authorList>
            <consortium name="EnsemblPlants"/>
        </authorList>
    </citation>
    <scope>IDENTIFICATION</scope>
</reference>
<dbReference type="Gramene" id="AUR62044366-RA">
    <property type="protein sequence ID" value="AUR62044366-RA:cds"/>
    <property type="gene ID" value="AUR62044366"/>
</dbReference>
<dbReference type="PROSITE" id="PS00307">
    <property type="entry name" value="LECTIN_LEGUME_BETA"/>
    <property type="match status" value="1"/>
</dbReference>
<name>A0A803NE19_CHEQI</name>
<evidence type="ECO:0000313" key="6">
    <source>
        <dbReference type="Proteomes" id="UP000596660"/>
    </source>
</evidence>
<dbReference type="EnsemblPlants" id="AUR62044366-RA">
    <property type="protein sequence ID" value="AUR62044366-RA:cds"/>
    <property type="gene ID" value="AUR62044366"/>
</dbReference>
<evidence type="ECO:0000259" key="4">
    <source>
        <dbReference type="Pfam" id="PF00139"/>
    </source>
</evidence>
<dbReference type="InterPro" id="IPR019825">
    <property type="entry name" value="Lectin_legB_Mn/Ca_BS"/>
</dbReference>
<organism evidence="5 6">
    <name type="scientific">Chenopodium quinoa</name>
    <name type="common">Quinoa</name>
    <dbReference type="NCBI Taxonomy" id="63459"/>
    <lineage>
        <taxon>Eukaryota</taxon>
        <taxon>Viridiplantae</taxon>
        <taxon>Streptophyta</taxon>
        <taxon>Embryophyta</taxon>
        <taxon>Tracheophyta</taxon>
        <taxon>Spermatophyta</taxon>
        <taxon>Magnoliopsida</taxon>
        <taxon>eudicotyledons</taxon>
        <taxon>Gunneridae</taxon>
        <taxon>Pentapetalae</taxon>
        <taxon>Caryophyllales</taxon>
        <taxon>Chenopodiaceae</taxon>
        <taxon>Chenopodioideae</taxon>
        <taxon>Atripliceae</taxon>
        <taxon>Chenopodium</taxon>
    </lineage>
</organism>
<feature type="chain" id="PRO_5031333184" description="Legume lectin domain-containing protein" evidence="3">
    <location>
        <begin position="20"/>
        <end position="144"/>
    </location>
</feature>
<feature type="signal peptide" evidence="3">
    <location>
        <begin position="1"/>
        <end position="19"/>
    </location>
</feature>
<reference evidence="5" key="1">
    <citation type="journal article" date="2017" name="Nature">
        <title>The genome of Chenopodium quinoa.</title>
        <authorList>
            <person name="Jarvis D.E."/>
            <person name="Ho Y.S."/>
            <person name="Lightfoot D.J."/>
            <person name="Schmoeckel S.M."/>
            <person name="Li B."/>
            <person name="Borm T.J.A."/>
            <person name="Ohyanagi H."/>
            <person name="Mineta K."/>
            <person name="Michell C.T."/>
            <person name="Saber N."/>
            <person name="Kharbatia N.M."/>
            <person name="Rupper R.R."/>
            <person name="Sharp A.R."/>
            <person name="Dally N."/>
            <person name="Boughton B.A."/>
            <person name="Woo Y.H."/>
            <person name="Gao G."/>
            <person name="Schijlen E.G.W.M."/>
            <person name="Guo X."/>
            <person name="Momin A.A."/>
            <person name="Negrao S."/>
            <person name="Al-Babili S."/>
            <person name="Gehring C."/>
            <person name="Roessner U."/>
            <person name="Jung C."/>
            <person name="Murphy K."/>
            <person name="Arold S.T."/>
            <person name="Gojobori T."/>
            <person name="van der Linden C.G."/>
            <person name="van Loo E.N."/>
            <person name="Jellen E.N."/>
            <person name="Maughan P.J."/>
            <person name="Tester M."/>
        </authorList>
    </citation>
    <scope>NUCLEOTIDE SEQUENCE [LARGE SCALE GENOMIC DNA]</scope>
    <source>
        <strain evidence="5">cv. PI 614886</strain>
    </source>
</reference>
<evidence type="ECO:0000256" key="3">
    <source>
        <dbReference type="SAM" id="SignalP"/>
    </source>
</evidence>
<dbReference type="Proteomes" id="UP000596660">
    <property type="component" value="Unplaced"/>
</dbReference>
<dbReference type="InterPro" id="IPR013320">
    <property type="entry name" value="ConA-like_dom_sf"/>
</dbReference>
<dbReference type="PANTHER" id="PTHR32401">
    <property type="entry name" value="CONCANAVALIN A-LIKE LECTIN FAMILY PROTEIN"/>
    <property type="match status" value="1"/>
</dbReference>
<dbReference type="OMA" id="VIVWFSA"/>
<sequence>MFQLMLQGLIWWCLGLIGGQSSPGQSCNVTSTYPFVAVEFDSFHNRWDPVTEGLKNRSTANAWITYDSSTRNLSVYLSYDANPVFNGDSNISYVIDLRSILPERVRVGFASATGANYELHNILSWDFNSTLEDVDISVTPPPTK</sequence>